<keyword evidence="2" id="KW-1185">Reference proteome</keyword>
<dbReference type="Proteomes" id="UP000568109">
    <property type="component" value="Unassembled WGS sequence"/>
</dbReference>
<organism evidence="1 2">
    <name type="scientific">Candidatus Phytoplasma pruni</name>
    <dbReference type="NCBI Taxonomy" id="479893"/>
    <lineage>
        <taxon>Bacteria</taxon>
        <taxon>Bacillati</taxon>
        <taxon>Mycoplasmatota</taxon>
        <taxon>Mollicutes</taxon>
        <taxon>Acholeplasmatales</taxon>
        <taxon>Acholeplasmataceae</taxon>
        <taxon>Candidatus Phytoplasma</taxon>
        <taxon>16SrIII (X-disease group)</taxon>
    </lineage>
</organism>
<dbReference type="EMBL" id="JABUOH010000059">
    <property type="protein sequence ID" value="NWN45993.1"/>
    <property type="molecule type" value="Genomic_DNA"/>
</dbReference>
<dbReference type="AlphaFoldDB" id="A0A851HJI6"/>
<reference evidence="1 2" key="1">
    <citation type="submission" date="2020-06" db="EMBL/GenBank/DDBJ databases">
        <title>Draft genome sequence of Candidatus Phytoplasma pruni (X-disease group, subgroup 16SrIII-B) strain ChTDIII from Argentina.</title>
        <authorList>
            <person name="Fernandez F.D."/>
            <person name="Zuebert C."/>
            <person name="Huettel B."/>
            <person name="Kube M."/>
            <person name="Conci L.R."/>
        </authorList>
    </citation>
    <scope>NUCLEOTIDE SEQUENCE [LARGE SCALE GENOMIC DNA]</scope>
    <source>
        <strain evidence="1 2">ChTDIII</strain>
    </source>
</reference>
<comment type="caution">
    <text evidence="1">The sequence shown here is derived from an EMBL/GenBank/DDBJ whole genome shotgun (WGS) entry which is preliminary data.</text>
</comment>
<protein>
    <submittedName>
        <fullName evidence="1">Uncharacterized protein</fullName>
    </submittedName>
</protein>
<proteinExistence type="predicted"/>
<gene>
    <name evidence="1" type="ORF">HR065_02770</name>
</gene>
<feature type="non-terminal residue" evidence="1">
    <location>
        <position position="1"/>
    </location>
</feature>
<sequence>QANPDTNVKWEELEVTVQADNKVEVKARATSSHYQGTTTLSYAVQTPKKEVREVVQNNLGEKTAVLTNDNVLEAVKQANPDANVKWEELEVTVQADNKVEVKARATSSHYQGTTTLTYTVSVQDEKNEENVEQALSNSQKYRTQQNITEQDVSNDQLINAIQTQKNNKPHSSLNQLTLAGQKLVKDKKTEKQEPLVQQVLTKLQEHRNQKGIPVKEVTDSKLKEEILNELKTKTNPQPNELDEIVNVLKTKLLDCFTVEPSDNGKTIKNKTFRAEYDVKGNKIQSRGYKETDDEEYPMYVEENDNNEELLEIDWESDHTYDAEYDVNGKKIQSRGLKSEGVVDWKSYHTYDVRYDGNKIQSRGYKSENVVDWTSSQTYDAEYDVKENEIQRRHYQKVDGQGNPVVNWKSDHTYDAQYDVNGNKIQSRGFKEMDNEGNLVVNWNSSRTWDAQYDVNGKQIQKRSYKKSDNEDAHAINWTSSQTYDFEYDINGNTIESRRYKETDDDDNPVVNWLSSNTYDVEYDTNGNKKITNYDEFGNKKT</sequence>
<evidence type="ECO:0000313" key="2">
    <source>
        <dbReference type="Proteomes" id="UP000568109"/>
    </source>
</evidence>
<name>A0A851HJI6_9MOLU</name>
<accession>A0A851HJI6</accession>
<dbReference type="RefSeq" id="WP_178734376.1">
    <property type="nucleotide sequence ID" value="NZ_JABUOH010000059.1"/>
</dbReference>
<evidence type="ECO:0000313" key="1">
    <source>
        <dbReference type="EMBL" id="NWN45993.1"/>
    </source>
</evidence>